<reference evidence="2 3" key="1">
    <citation type="submission" date="2019-01" db="EMBL/GenBank/DDBJ databases">
        <title>Genome sequencing of strain FW100M-8.</title>
        <authorList>
            <person name="Heo J."/>
            <person name="Kim S.-J."/>
            <person name="Kim J.-S."/>
            <person name="Hong S.-B."/>
            <person name="Kwon S.-W."/>
        </authorList>
    </citation>
    <scope>NUCLEOTIDE SEQUENCE [LARGE SCALE GENOMIC DNA]</scope>
    <source>
        <strain evidence="2 3">FW100M-8</strain>
    </source>
</reference>
<protein>
    <recommendedName>
        <fullName evidence="4">Histidinol dehydrogenase</fullName>
    </recommendedName>
</protein>
<evidence type="ECO:0000313" key="2">
    <source>
        <dbReference type="EMBL" id="QAY73568.1"/>
    </source>
</evidence>
<dbReference type="EMBL" id="CP035491">
    <property type="protein sequence ID" value="QAY73568.1"/>
    <property type="molecule type" value="Genomic_DNA"/>
</dbReference>
<evidence type="ECO:0008006" key="4">
    <source>
        <dbReference type="Google" id="ProtNLM"/>
    </source>
</evidence>
<keyword evidence="1" id="KW-0812">Transmembrane</keyword>
<keyword evidence="3" id="KW-1185">Reference proteome</keyword>
<dbReference type="KEGG" id="agf:ET445_09675"/>
<sequence>MSGTLLEPTPRASNPLVVALVSFVVGAIYGSLGTVGHRHQLRFGEFVLPWGIVVALVGVAALLIGMRLLVSRLAAGAAGVGVIAVVGLFTLPGVGGSVLVPGTIVGTVWAVAPALIAVLIVAWPSLPARRRPASHDDSPPPAAA</sequence>
<feature type="transmembrane region" description="Helical" evidence="1">
    <location>
        <begin position="12"/>
        <end position="32"/>
    </location>
</feature>
<feature type="transmembrane region" description="Helical" evidence="1">
    <location>
        <begin position="47"/>
        <end position="66"/>
    </location>
</feature>
<accession>A0A4P6FSN8</accession>
<dbReference type="AlphaFoldDB" id="A0A4P6FSN8"/>
<proteinExistence type="predicted"/>
<feature type="transmembrane region" description="Helical" evidence="1">
    <location>
        <begin position="98"/>
        <end position="123"/>
    </location>
</feature>
<name>A0A4P6FSN8_9MICO</name>
<feature type="transmembrane region" description="Helical" evidence="1">
    <location>
        <begin position="73"/>
        <end position="92"/>
    </location>
</feature>
<keyword evidence="1" id="KW-1133">Transmembrane helix</keyword>
<dbReference type="Proteomes" id="UP000291259">
    <property type="component" value="Chromosome"/>
</dbReference>
<organism evidence="2 3">
    <name type="scientific">Agromyces protaetiae</name>
    <dbReference type="NCBI Taxonomy" id="2509455"/>
    <lineage>
        <taxon>Bacteria</taxon>
        <taxon>Bacillati</taxon>
        <taxon>Actinomycetota</taxon>
        <taxon>Actinomycetes</taxon>
        <taxon>Micrococcales</taxon>
        <taxon>Microbacteriaceae</taxon>
        <taxon>Agromyces</taxon>
    </lineage>
</organism>
<evidence type="ECO:0000256" key="1">
    <source>
        <dbReference type="SAM" id="Phobius"/>
    </source>
</evidence>
<evidence type="ECO:0000313" key="3">
    <source>
        <dbReference type="Proteomes" id="UP000291259"/>
    </source>
</evidence>
<gene>
    <name evidence="2" type="ORF">ET445_09675</name>
</gene>
<dbReference type="OrthoDB" id="5123489at2"/>
<keyword evidence="1" id="KW-0472">Membrane</keyword>
<dbReference type="RefSeq" id="WP_129190961.1">
    <property type="nucleotide sequence ID" value="NZ_CP035491.1"/>
</dbReference>